<reference evidence="12" key="1">
    <citation type="submission" date="2022-06" db="EMBL/GenBank/DDBJ databases">
        <title>Gracilimonas sp. CAU 1638 isolated from sea sediment.</title>
        <authorList>
            <person name="Kim W."/>
        </authorList>
    </citation>
    <scope>NUCLEOTIDE SEQUENCE</scope>
    <source>
        <strain evidence="12">CAU 1638</strain>
    </source>
</reference>
<evidence type="ECO:0000256" key="3">
    <source>
        <dbReference type="ARBA" id="ARBA00022490"/>
    </source>
</evidence>
<evidence type="ECO:0000313" key="12">
    <source>
        <dbReference type="EMBL" id="MCP9290328.1"/>
    </source>
</evidence>
<comment type="caution">
    <text evidence="12">The sequence shown here is derived from an EMBL/GenBank/DDBJ whole genome shotgun (WGS) entry which is preliminary data.</text>
</comment>
<dbReference type="PROSITE" id="PS00374">
    <property type="entry name" value="MGMT"/>
    <property type="match status" value="1"/>
</dbReference>
<evidence type="ECO:0000256" key="8">
    <source>
        <dbReference type="ARBA" id="ARBA00049348"/>
    </source>
</evidence>
<dbReference type="Pfam" id="PF02870">
    <property type="entry name" value="Methyltransf_1N"/>
    <property type="match status" value="1"/>
</dbReference>
<comment type="miscellaneous">
    <text evidence="9">This enzyme catalyzes only one turnover and therefore is not strictly catalytic. According to one definition, an enzyme is a biocatalyst that acts repeatedly and over many reaction cycles.</text>
</comment>
<dbReference type="PANTHER" id="PTHR10815:SF13">
    <property type="entry name" value="METHYLATED-DNA--PROTEIN-CYSTEINE METHYLTRANSFERASE"/>
    <property type="match status" value="1"/>
</dbReference>
<keyword evidence="6 9" id="KW-0227">DNA damage</keyword>
<dbReference type="InterPro" id="IPR001497">
    <property type="entry name" value="MethylDNA_cys_MeTrfase_AS"/>
</dbReference>
<keyword evidence="13" id="KW-1185">Reference proteome</keyword>
<dbReference type="SUPFAM" id="SSF46767">
    <property type="entry name" value="Methylated DNA-protein cysteine methyltransferase, C-terminal domain"/>
    <property type="match status" value="1"/>
</dbReference>
<dbReference type="InterPro" id="IPR036217">
    <property type="entry name" value="MethylDNA_cys_MeTrfase_DNAb"/>
</dbReference>
<keyword evidence="7 9" id="KW-0234">DNA repair</keyword>
<protein>
    <recommendedName>
        <fullName evidence="9">Methylated-DNA--protein-cysteine methyltransferase</fullName>
        <ecNumber evidence="9">2.1.1.63</ecNumber>
    </recommendedName>
    <alternativeName>
        <fullName evidence="9">6-O-methylguanine-DNA methyltransferase</fullName>
        <shortName evidence="9">MGMT</shortName>
    </alternativeName>
    <alternativeName>
        <fullName evidence="9">O-6-methylguanine-DNA-alkyltransferase</fullName>
    </alternativeName>
</protein>
<dbReference type="SUPFAM" id="SSF53155">
    <property type="entry name" value="Methylated DNA-protein cysteine methyltransferase domain"/>
    <property type="match status" value="1"/>
</dbReference>
<keyword evidence="3 9" id="KW-0963">Cytoplasm</keyword>
<dbReference type="NCBIfam" id="TIGR00589">
    <property type="entry name" value="ogt"/>
    <property type="match status" value="1"/>
</dbReference>
<evidence type="ECO:0000256" key="9">
    <source>
        <dbReference type="HAMAP-Rule" id="MF_00772"/>
    </source>
</evidence>
<evidence type="ECO:0000259" key="10">
    <source>
        <dbReference type="Pfam" id="PF01035"/>
    </source>
</evidence>
<evidence type="ECO:0000256" key="5">
    <source>
        <dbReference type="ARBA" id="ARBA00022679"/>
    </source>
</evidence>
<dbReference type="Pfam" id="PF01035">
    <property type="entry name" value="DNA_binding_1"/>
    <property type="match status" value="1"/>
</dbReference>
<dbReference type="FunFam" id="1.10.10.10:FF:000214">
    <property type="entry name" value="Methylated-DNA--protein-cysteine methyltransferase"/>
    <property type="match status" value="1"/>
</dbReference>
<organism evidence="12 13">
    <name type="scientific">Gracilimonas sediminicola</name>
    <dbReference type="NCBI Taxonomy" id="2952158"/>
    <lineage>
        <taxon>Bacteria</taxon>
        <taxon>Pseudomonadati</taxon>
        <taxon>Balneolota</taxon>
        <taxon>Balneolia</taxon>
        <taxon>Balneolales</taxon>
        <taxon>Balneolaceae</taxon>
        <taxon>Gracilimonas</taxon>
    </lineage>
</organism>
<dbReference type="AlphaFoldDB" id="A0A9X2L1F5"/>
<dbReference type="InterPro" id="IPR036388">
    <property type="entry name" value="WH-like_DNA-bd_sf"/>
</dbReference>
<dbReference type="HAMAP" id="MF_00772">
    <property type="entry name" value="OGT"/>
    <property type="match status" value="1"/>
</dbReference>
<dbReference type="GO" id="GO:0005737">
    <property type="term" value="C:cytoplasm"/>
    <property type="evidence" value="ECO:0007669"/>
    <property type="project" value="UniProtKB-SubCell"/>
</dbReference>
<gene>
    <name evidence="12" type="ORF">NM125_01895</name>
</gene>
<comment type="catalytic activity">
    <reaction evidence="1 9">
        <text>a 4-O-methyl-thymidine in DNA + L-cysteinyl-[protein] = a thymidine in DNA + S-methyl-L-cysteinyl-[protein]</text>
        <dbReference type="Rhea" id="RHEA:53428"/>
        <dbReference type="Rhea" id="RHEA-COMP:10131"/>
        <dbReference type="Rhea" id="RHEA-COMP:10132"/>
        <dbReference type="Rhea" id="RHEA-COMP:13555"/>
        <dbReference type="Rhea" id="RHEA-COMP:13556"/>
        <dbReference type="ChEBI" id="CHEBI:29950"/>
        <dbReference type="ChEBI" id="CHEBI:82612"/>
        <dbReference type="ChEBI" id="CHEBI:137386"/>
        <dbReference type="ChEBI" id="CHEBI:137387"/>
        <dbReference type="EC" id="2.1.1.63"/>
    </reaction>
</comment>
<dbReference type="GO" id="GO:0006307">
    <property type="term" value="P:DNA alkylation repair"/>
    <property type="evidence" value="ECO:0007669"/>
    <property type="project" value="UniProtKB-UniRule"/>
</dbReference>
<sequence>MTYVSFLETPIGFLRILSNGDGITEIKFMDFDGPEDPDVHTESAKTQLREYFEGLRASFQLELLPQGTGFEQKVWKQLLEIPQGSTTSYGAIAKKIGDEKASQAVGKANGKNPIAIVIPCHRVVGADNKLTGYAGGAERKEWLLKHEGALLL</sequence>
<evidence type="ECO:0000256" key="1">
    <source>
        <dbReference type="ARBA" id="ARBA00001286"/>
    </source>
</evidence>
<dbReference type="InterPro" id="IPR023546">
    <property type="entry name" value="MGMT"/>
</dbReference>
<feature type="active site" description="Nucleophile; methyl group acceptor" evidence="9">
    <location>
        <position position="120"/>
    </location>
</feature>
<evidence type="ECO:0000256" key="4">
    <source>
        <dbReference type="ARBA" id="ARBA00022603"/>
    </source>
</evidence>
<dbReference type="Gene3D" id="3.30.160.70">
    <property type="entry name" value="Methylated DNA-protein cysteine methyltransferase domain"/>
    <property type="match status" value="1"/>
</dbReference>
<dbReference type="EC" id="2.1.1.63" evidence="9"/>
<comment type="similarity">
    <text evidence="2 9">Belongs to the MGMT family.</text>
</comment>
<comment type="function">
    <text evidence="9">Involved in the cellular defense against the biological effects of O6-methylguanine (O6-MeG) and O4-methylthymine (O4-MeT) in DNA. Repairs the methylated nucleobase in DNA by stoichiometrically transferring the methyl group to a cysteine residue in the enzyme. This is a suicide reaction: the enzyme is irreversibly inactivated.</text>
</comment>
<dbReference type="InterPro" id="IPR036631">
    <property type="entry name" value="MGMT_N_sf"/>
</dbReference>
<dbReference type="Gene3D" id="1.10.10.10">
    <property type="entry name" value="Winged helix-like DNA-binding domain superfamily/Winged helix DNA-binding domain"/>
    <property type="match status" value="1"/>
</dbReference>
<keyword evidence="5 9" id="KW-0808">Transferase</keyword>
<evidence type="ECO:0000259" key="11">
    <source>
        <dbReference type="Pfam" id="PF02870"/>
    </source>
</evidence>
<proteinExistence type="inferred from homology"/>
<evidence type="ECO:0000313" key="13">
    <source>
        <dbReference type="Proteomes" id="UP001139125"/>
    </source>
</evidence>
<dbReference type="Proteomes" id="UP001139125">
    <property type="component" value="Unassembled WGS sequence"/>
</dbReference>
<feature type="domain" description="Methylated-DNA-[protein]-cysteine S-methyltransferase DNA binding" evidence="10">
    <location>
        <begin position="70"/>
        <end position="149"/>
    </location>
</feature>
<feature type="domain" description="Methylguanine DNA methyltransferase ribonuclease-like" evidence="11">
    <location>
        <begin position="3"/>
        <end position="63"/>
    </location>
</feature>
<dbReference type="EMBL" id="JANDBC010000001">
    <property type="protein sequence ID" value="MCP9290328.1"/>
    <property type="molecule type" value="Genomic_DNA"/>
</dbReference>
<name>A0A9X2L1F5_9BACT</name>
<comment type="subcellular location">
    <subcellularLocation>
        <location evidence="9">Cytoplasm</location>
    </subcellularLocation>
</comment>
<dbReference type="GO" id="GO:0003908">
    <property type="term" value="F:methylated-DNA-[protein]-cysteine S-methyltransferase activity"/>
    <property type="evidence" value="ECO:0007669"/>
    <property type="project" value="UniProtKB-UniRule"/>
</dbReference>
<evidence type="ECO:0000256" key="2">
    <source>
        <dbReference type="ARBA" id="ARBA00008711"/>
    </source>
</evidence>
<dbReference type="RefSeq" id="WP_255132301.1">
    <property type="nucleotide sequence ID" value="NZ_JANDBC010000001.1"/>
</dbReference>
<dbReference type="PANTHER" id="PTHR10815">
    <property type="entry name" value="METHYLATED-DNA--PROTEIN-CYSTEINE METHYLTRANSFERASE"/>
    <property type="match status" value="1"/>
</dbReference>
<keyword evidence="4 9" id="KW-0489">Methyltransferase</keyword>
<evidence type="ECO:0000256" key="6">
    <source>
        <dbReference type="ARBA" id="ARBA00022763"/>
    </source>
</evidence>
<dbReference type="InterPro" id="IPR008332">
    <property type="entry name" value="MethylG_MeTrfase_N"/>
</dbReference>
<dbReference type="InterPro" id="IPR014048">
    <property type="entry name" value="MethylDNA_cys_MeTrfase_DNA-bd"/>
</dbReference>
<dbReference type="CDD" id="cd06445">
    <property type="entry name" value="ATase"/>
    <property type="match status" value="1"/>
</dbReference>
<dbReference type="GO" id="GO:0032259">
    <property type="term" value="P:methylation"/>
    <property type="evidence" value="ECO:0007669"/>
    <property type="project" value="UniProtKB-KW"/>
</dbReference>
<evidence type="ECO:0000256" key="7">
    <source>
        <dbReference type="ARBA" id="ARBA00023204"/>
    </source>
</evidence>
<accession>A0A9X2L1F5</accession>
<comment type="catalytic activity">
    <reaction evidence="8 9">
        <text>a 6-O-methyl-2'-deoxyguanosine in DNA + L-cysteinyl-[protein] = S-methyl-L-cysteinyl-[protein] + a 2'-deoxyguanosine in DNA</text>
        <dbReference type="Rhea" id="RHEA:24000"/>
        <dbReference type="Rhea" id="RHEA-COMP:10131"/>
        <dbReference type="Rhea" id="RHEA-COMP:10132"/>
        <dbReference type="Rhea" id="RHEA-COMP:11367"/>
        <dbReference type="Rhea" id="RHEA-COMP:11368"/>
        <dbReference type="ChEBI" id="CHEBI:29950"/>
        <dbReference type="ChEBI" id="CHEBI:82612"/>
        <dbReference type="ChEBI" id="CHEBI:85445"/>
        <dbReference type="ChEBI" id="CHEBI:85448"/>
        <dbReference type="EC" id="2.1.1.63"/>
    </reaction>
</comment>